<protein>
    <submittedName>
        <fullName evidence="1">Uncharacterized protein</fullName>
    </submittedName>
</protein>
<comment type="caution">
    <text evidence="1">The sequence shown here is derived from an EMBL/GenBank/DDBJ whole genome shotgun (WGS) entry which is preliminary data.</text>
</comment>
<reference evidence="1 2" key="1">
    <citation type="journal article" date="2024" name="Front Chem Biol">
        <title>Unveiling the potential of Daldinia eschscholtzii MFLUCC 19-0629 through bioactivity and bioinformatics studies for enhanced sustainable agriculture production.</title>
        <authorList>
            <person name="Brooks S."/>
            <person name="Weaver J.A."/>
            <person name="Klomchit A."/>
            <person name="Alharthi S.A."/>
            <person name="Onlamun T."/>
            <person name="Nurani R."/>
            <person name="Vong T.K."/>
            <person name="Alberti F."/>
            <person name="Greco C."/>
        </authorList>
    </citation>
    <scope>NUCLEOTIDE SEQUENCE [LARGE SCALE GENOMIC DNA]</scope>
    <source>
        <strain evidence="1">MFLUCC 19-0629</strain>
    </source>
</reference>
<dbReference type="EMBL" id="JBANMG010000005">
    <property type="protein sequence ID" value="KAK6952833.1"/>
    <property type="molecule type" value="Genomic_DNA"/>
</dbReference>
<dbReference type="AlphaFoldDB" id="A0AAX6MK59"/>
<organism evidence="1 2">
    <name type="scientific">Daldinia eschscholtzii</name>
    <dbReference type="NCBI Taxonomy" id="292717"/>
    <lineage>
        <taxon>Eukaryota</taxon>
        <taxon>Fungi</taxon>
        <taxon>Dikarya</taxon>
        <taxon>Ascomycota</taxon>
        <taxon>Pezizomycotina</taxon>
        <taxon>Sordariomycetes</taxon>
        <taxon>Xylariomycetidae</taxon>
        <taxon>Xylariales</taxon>
        <taxon>Hypoxylaceae</taxon>
        <taxon>Daldinia</taxon>
    </lineage>
</organism>
<evidence type="ECO:0000313" key="2">
    <source>
        <dbReference type="Proteomes" id="UP001369815"/>
    </source>
</evidence>
<proteinExistence type="predicted"/>
<name>A0AAX6MK59_9PEZI</name>
<evidence type="ECO:0000313" key="1">
    <source>
        <dbReference type="EMBL" id="KAK6952833.1"/>
    </source>
</evidence>
<sequence length="281" mass="31781">MRPVKITHFSQGCLTKDSLLLLKTGIIGIRYVAQLLARNGVDNGIQSKGGIKLPNEIWAMIMDFARKGSKDRFHLVKADRVASSSDTMLLRCYRHEFVYPDDLLFAGNLGDSNAVQEFERYLACANPSTAKELTIEIPELRKLPGPENTFDVVLSTTAMTKYPCLYGFLDVPDFIARMEGGGCWVCEGEKFICPGCTGGKSKHFDAFMGCGVDLACPLCMGLEFTMYHKMYLKEYYSDVPPEDEAQEQLKELEERLEELGYDDIGVPEHAWRSHWEEYLKQ</sequence>
<gene>
    <name evidence="1" type="ORF">Daesc_005127</name>
</gene>
<accession>A0AAX6MK59</accession>
<keyword evidence="2" id="KW-1185">Reference proteome</keyword>
<dbReference type="Proteomes" id="UP001369815">
    <property type="component" value="Unassembled WGS sequence"/>
</dbReference>